<comment type="caution">
    <text evidence="3">The sequence shown here is derived from an EMBL/GenBank/DDBJ whole genome shotgun (WGS) entry which is preliminary data.</text>
</comment>
<accession>A0ABW6M8Z1</accession>
<evidence type="ECO:0000256" key="1">
    <source>
        <dbReference type="SAM" id="Coils"/>
    </source>
</evidence>
<sequence>MNVNDIVAARIEAARRKAENEKRQRAELAAARRAGLGYRHAARLRNLAASGFPGSQKNPNSSQETPMPAALRPASCPSCRRERAARLMTTVNVAGAPHDVLRCPAAACELMWLVRAERPRTAPVAA</sequence>
<proteinExistence type="predicted"/>
<organism evidence="3 4">
    <name type="scientific">Streptomyces hokutonensis</name>
    <dbReference type="NCBI Taxonomy" id="1306990"/>
    <lineage>
        <taxon>Bacteria</taxon>
        <taxon>Bacillati</taxon>
        <taxon>Actinomycetota</taxon>
        <taxon>Actinomycetes</taxon>
        <taxon>Kitasatosporales</taxon>
        <taxon>Streptomycetaceae</taxon>
        <taxon>Streptomyces</taxon>
    </lineage>
</organism>
<keyword evidence="1" id="KW-0175">Coiled coil</keyword>
<name>A0ABW6M8Z1_9ACTN</name>
<dbReference type="RefSeq" id="WP_388109568.1">
    <property type="nucleotide sequence ID" value="NZ_JBIAHM010000009.1"/>
</dbReference>
<feature type="compositionally biased region" description="Polar residues" evidence="2">
    <location>
        <begin position="53"/>
        <end position="65"/>
    </location>
</feature>
<gene>
    <name evidence="3" type="ORF">ACFYNQ_25865</name>
</gene>
<evidence type="ECO:0000313" key="3">
    <source>
        <dbReference type="EMBL" id="MFE9601978.1"/>
    </source>
</evidence>
<dbReference type="Proteomes" id="UP001601303">
    <property type="component" value="Unassembled WGS sequence"/>
</dbReference>
<keyword evidence="4" id="KW-1185">Reference proteome</keyword>
<evidence type="ECO:0000256" key="2">
    <source>
        <dbReference type="SAM" id="MobiDB-lite"/>
    </source>
</evidence>
<protein>
    <submittedName>
        <fullName evidence="3">Uncharacterized protein</fullName>
    </submittedName>
</protein>
<feature type="region of interest" description="Disordered" evidence="2">
    <location>
        <begin position="47"/>
        <end position="75"/>
    </location>
</feature>
<reference evidence="3 4" key="1">
    <citation type="submission" date="2024-10" db="EMBL/GenBank/DDBJ databases">
        <title>The Natural Products Discovery Center: Release of the First 8490 Sequenced Strains for Exploring Actinobacteria Biosynthetic Diversity.</title>
        <authorList>
            <person name="Kalkreuter E."/>
            <person name="Kautsar S.A."/>
            <person name="Yang D."/>
            <person name="Bader C.D."/>
            <person name="Teijaro C.N."/>
            <person name="Fluegel L."/>
            <person name="Davis C.M."/>
            <person name="Simpson J.R."/>
            <person name="Lauterbach L."/>
            <person name="Steele A.D."/>
            <person name="Gui C."/>
            <person name="Meng S."/>
            <person name="Li G."/>
            <person name="Viehrig K."/>
            <person name="Ye F."/>
            <person name="Su P."/>
            <person name="Kiefer A.F."/>
            <person name="Nichols A."/>
            <person name="Cepeda A.J."/>
            <person name="Yan W."/>
            <person name="Fan B."/>
            <person name="Jiang Y."/>
            <person name="Adhikari A."/>
            <person name="Zheng C.-J."/>
            <person name="Schuster L."/>
            <person name="Cowan T.M."/>
            <person name="Smanski M.J."/>
            <person name="Chevrette M.G."/>
            <person name="De Carvalho L.P.S."/>
            <person name="Shen B."/>
        </authorList>
    </citation>
    <scope>NUCLEOTIDE SEQUENCE [LARGE SCALE GENOMIC DNA]</scope>
    <source>
        <strain evidence="3 4">NPDC006488</strain>
    </source>
</reference>
<dbReference type="EMBL" id="JBIAHM010000009">
    <property type="protein sequence ID" value="MFE9601978.1"/>
    <property type="molecule type" value="Genomic_DNA"/>
</dbReference>
<feature type="coiled-coil region" evidence="1">
    <location>
        <begin position="4"/>
        <end position="31"/>
    </location>
</feature>
<evidence type="ECO:0000313" key="4">
    <source>
        <dbReference type="Proteomes" id="UP001601303"/>
    </source>
</evidence>